<evidence type="ECO:0000313" key="2">
    <source>
        <dbReference type="Proteomes" id="UP001150941"/>
    </source>
</evidence>
<name>A0A9W9NV23_9EURO</name>
<dbReference type="OrthoDB" id="4520016at2759"/>
<reference evidence="1" key="2">
    <citation type="journal article" date="2023" name="IMA Fungus">
        <title>Comparative genomic study of the Penicillium genus elucidates a diverse pangenome and 15 lateral gene transfer events.</title>
        <authorList>
            <person name="Petersen C."/>
            <person name="Sorensen T."/>
            <person name="Nielsen M.R."/>
            <person name="Sondergaard T.E."/>
            <person name="Sorensen J.L."/>
            <person name="Fitzpatrick D.A."/>
            <person name="Frisvad J.C."/>
            <person name="Nielsen K.L."/>
        </authorList>
    </citation>
    <scope>NUCLEOTIDE SEQUENCE</scope>
    <source>
        <strain evidence="1">IBT 19713</strain>
    </source>
</reference>
<gene>
    <name evidence="1" type="ORF">N7468_007571</name>
</gene>
<accession>A0A9W9NV23</accession>
<dbReference type="RefSeq" id="XP_058329757.1">
    <property type="nucleotide sequence ID" value="XM_058476867.1"/>
</dbReference>
<protein>
    <submittedName>
        <fullName evidence="1">Uncharacterized protein</fullName>
    </submittedName>
</protein>
<dbReference type="EMBL" id="JAPQKS010000005">
    <property type="protein sequence ID" value="KAJ5226346.1"/>
    <property type="molecule type" value="Genomic_DNA"/>
</dbReference>
<comment type="caution">
    <text evidence="1">The sequence shown here is derived from an EMBL/GenBank/DDBJ whole genome shotgun (WGS) entry which is preliminary data.</text>
</comment>
<dbReference type="GeneID" id="83204170"/>
<organism evidence="1 2">
    <name type="scientific">Penicillium chermesinum</name>
    <dbReference type="NCBI Taxonomy" id="63820"/>
    <lineage>
        <taxon>Eukaryota</taxon>
        <taxon>Fungi</taxon>
        <taxon>Dikarya</taxon>
        <taxon>Ascomycota</taxon>
        <taxon>Pezizomycotina</taxon>
        <taxon>Eurotiomycetes</taxon>
        <taxon>Eurotiomycetidae</taxon>
        <taxon>Eurotiales</taxon>
        <taxon>Aspergillaceae</taxon>
        <taxon>Penicillium</taxon>
    </lineage>
</organism>
<keyword evidence="2" id="KW-1185">Reference proteome</keyword>
<reference evidence="1" key="1">
    <citation type="submission" date="2022-11" db="EMBL/GenBank/DDBJ databases">
        <authorList>
            <person name="Petersen C."/>
        </authorList>
    </citation>
    <scope>NUCLEOTIDE SEQUENCE</scope>
    <source>
        <strain evidence="1">IBT 19713</strain>
    </source>
</reference>
<proteinExistence type="predicted"/>
<dbReference type="AlphaFoldDB" id="A0A9W9NV23"/>
<evidence type="ECO:0000313" key="1">
    <source>
        <dbReference type="EMBL" id="KAJ5226346.1"/>
    </source>
</evidence>
<sequence>MEWMLTVSGTPSATLRCSLALPTTDLPGRMRSCLMVDEEVLAKSAKALGKHKIKGRTPDPAQVWVKVVEDNFPDGRFREQPFVTSAPGAEDTFAHYRGSTMIAVSALVEVFDGLRQGKYLAEYHRRGQVYIGEGNWRDL</sequence>
<dbReference type="Proteomes" id="UP001150941">
    <property type="component" value="Unassembled WGS sequence"/>
</dbReference>